<evidence type="ECO:0000256" key="1">
    <source>
        <dbReference type="SAM" id="MobiDB-lite"/>
    </source>
</evidence>
<reference evidence="2 3" key="1">
    <citation type="journal article" date="2016" name="Nat. Commun.">
        <title>Extremotolerant tardigrade genome and improved radiotolerance of human cultured cells by tardigrade-unique protein.</title>
        <authorList>
            <person name="Hashimoto T."/>
            <person name="Horikawa D.D."/>
            <person name="Saito Y."/>
            <person name="Kuwahara H."/>
            <person name="Kozuka-Hata H."/>
            <person name="Shin-I T."/>
            <person name="Minakuchi Y."/>
            <person name="Ohishi K."/>
            <person name="Motoyama A."/>
            <person name="Aizu T."/>
            <person name="Enomoto A."/>
            <person name="Kondo K."/>
            <person name="Tanaka S."/>
            <person name="Hara Y."/>
            <person name="Koshikawa S."/>
            <person name="Sagara H."/>
            <person name="Miura T."/>
            <person name="Yokobori S."/>
            <person name="Miyagawa K."/>
            <person name="Suzuki Y."/>
            <person name="Kubo T."/>
            <person name="Oyama M."/>
            <person name="Kohara Y."/>
            <person name="Fujiyama A."/>
            <person name="Arakawa K."/>
            <person name="Katayama T."/>
            <person name="Toyoda A."/>
            <person name="Kunieda T."/>
        </authorList>
    </citation>
    <scope>NUCLEOTIDE SEQUENCE [LARGE SCALE GENOMIC DNA]</scope>
    <source>
        <strain evidence="2 3">YOKOZUNA-1</strain>
    </source>
</reference>
<protein>
    <submittedName>
        <fullName evidence="2">Uncharacterized protein</fullName>
    </submittedName>
</protein>
<dbReference type="EMBL" id="BDGG01000014">
    <property type="protein sequence ID" value="GAV07241.1"/>
    <property type="molecule type" value="Genomic_DNA"/>
</dbReference>
<organism evidence="2 3">
    <name type="scientific">Ramazzottius varieornatus</name>
    <name type="common">Water bear</name>
    <name type="synonym">Tardigrade</name>
    <dbReference type="NCBI Taxonomy" id="947166"/>
    <lineage>
        <taxon>Eukaryota</taxon>
        <taxon>Metazoa</taxon>
        <taxon>Ecdysozoa</taxon>
        <taxon>Tardigrada</taxon>
        <taxon>Eutardigrada</taxon>
        <taxon>Parachela</taxon>
        <taxon>Hypsibioidea</taxon>
        <taxon>Ramazzottiidae</taxon>
        <taxon>Ramazzottius</taxon>
    </lineage>
</organism>
<comment type="caution">
    <text evidence="2">The sequence shown here is derived from an EMBL/GenBank/DDBJ whole genome shotgun (WGS) entry which is preliminary data.</text>
</comment>
<accession>A0A1D1W1G0</accession>
<feature type="region of interest" description="Disordered" evidence="1">
    <location>
        <begin position="154"/>
        <end position="177"/>
    </location>
</feature>
<evidence type="ECO:0000313" key="3">
    <source>
        <dbReference type="Proteomes" id="UP000186922"/>
    </source>
</evidence>
<dbReference type="Proteomes" id="UP000186922">
    <property type="component" value="Unassembled WGS sequence"/>
</dbReference>
<gene>
    <name evidence="2" type="primary">RvY_17104</name>
    <name evidence="2" type="synonym">RvY_17104.2</name>
    <name evidence="2" type="ORF">RvY_17104-2</name>
</gene>
<proteinExistence type="predicted"/>
<name>A0A1D1W1G0_RAMVA</name>
<evidence type="ECO:0000313" key="2">
    <source>
        <dbReference type="EMBL" id="GAV07241.1"/>
    </source>
</evidence>
<sequence length="177" mass="20328">MFWLGAWSSKEIGGEVEHRDLRRNLLLLCNEGRIASGQGLVGSWLAYCHSYLSTGFLLRQRWRKKCTRKSTLPSRKTPCRSKWRGCRRSVRSRLQPSRISLPPFFKCPRSWLPDLAIARALPVSTTSTKHRPNPTWPTVRLPTPRRALQPRLHTSRNDPVTNLPPATARCPPIQLNE</sequence>
<keyword evidence="3" id="KW-1185">Reference proteome</keyword>
<dbReference type="AlphaFoldDB" id="A0A1D1W1G0"/>